<dbReference type="AlphaFoldDB" id="A0A8S9WJA3"/>
<name>A0A8S9WJA3_APOLU</name>
<dbReference type="EMBL" id="WIXP02000058">
    <property type="protein sequence ID" value="KAF6197432.1"/>
    <property type="molecule type" value="Genomic_DNA"/>
</dbReference>
<proteinExistence type="predicted"/>
<reference evidence="2" key="1">
    <citation type="journal article" date="2021" name="Mol. Ecol. Resour.">
        <title>Apolygus lucorum genome provides insights into omnivorousness and mesophyll feeding.</title>
        <authorList>
            <person name="Liu Y."/>
            <person name="Liu H."/>
            <person name="Wang H."/>
            <person name="Huang T."/>
            <person name="Liu B."/>
            <person name="Yang B."/>
            <person name="Yin L."/>
            <person name="Li B."/>
            <person name="Zhang Y."/>
            <person name="Zhang S."/>
            <person name="Jiang F."/>
            <person name="Zhang X."/>
            <person name="Ren Y."/>
            <person name="Wang B."/>
            <person name="Wang S."/>
            <person name="Lu Y."/>
            <person name="Wu K."/>
            <person name="Fan W."/>
            <person name="Wang G."/>
        </authorList>
    </citation>
    <scope>NUCLEOTIDE SEQUENCE</scope>
    <source>
        <strain evidence="2">12Hb</strain>
    </source>
</reference>
<organism evidence="2 3">
    <name type="scientific">Apolygus lucorum</name>
    <name type="common">Small green plant bug</name>
    <name type="synonym">Lygocoris lucorum</name>
    <dbReference type="NCBI Taxonomy" id="248454"/>
    <lineage>
        <taxon>Eukaryota</taxon>
        <taxon>Metazoa</taxon>
        <taxon>Ecdysozoa</taxon>
        <taxon>Arthropoda</taxon>
        <taxon>Hexapoda</taxon>
        <taxon>Insecta</taxon>
        <taxon>Pterygota</taxon>
        <taxon>Neoptera</taxon>
        <taxon>Paraneoptera</taxon>
        <taxon>Hemiptera</taxon>
        <taxon>Heteroptera</taxon>
        <taxon>Panheteroptera</taxon>
        <taxon>Cimicomorpha</taxon>
        <taxon>Miridae</taxon>
        <taxon>Mirini</taxon>
        <taxon>Apolygus</taxon>
    </lineage>
</organism>
<dbReference type="Proteomes" id="UP000466442">
    <property type="component" value="Unassembled WGS sequence"/>
</dbReference>
<gene>
    <name evidence="2" type="ORF">GE061_020187</name>
</gene>
<protein>
    <submittedName>
        <fullName evidence="2">Uncharacterized protein</fullName>
    </submittedName>
</protein>
<feature type="compositionally biased region" description="Polar residues" evidence="1">
    <location>
        <begin position="137"/>
        <end position="148"/>
    </location>
</feature>
<feature type="region of interest" description="Disordered" evidence="1">
    <location>
        <begin position="135"/>
        <end position="158"/>
    </location>
</feature>
<keyword evidence="3" id="KW-1185">Reference proteome</keyword>
<sequence length="197" mass="21526">MLPGLTPLTDDESLSLSNAARPRENCDHASSLAFDSVRFFNSLSVRSDCKALGQCSTAEFQRFSEEIGKTRLYLVLVSPESLVIQSRDSFVEGRNNDYLVSTLSSLKIGSKEFSKCENVTSRWDSPLNLSILVSGGKETNQDSPSSCERTGKSPAPNPGGLAFRDMWCSGGFAYLIPSHRVQVHLERGHGPERVPGP</sequence>
<accession>A0A8S9WJA3</accession>
<dbReference type="OrthoDB" id="7482335at2759"/>
<evidence type="ECO:0000256" key="1">
    <source>
        <dbReference type="SAM" id="MobiDB-lite"/>
    </source>
</evidence>
<comment type="caution">
    <text evidence="2">The sequence shown here is derived from an EMBL/GenBank/DDBJ whole genome shotgun (WGS) entry which is preliminary data.</text>
</comment>
<evidence type="ECO:0000313" key="2">
    <source>
        <dbReference type="EMBL" id="KAF6197432.1"/>
    </source>
</evidence>
<evidence type="ECO:0000313" key="3">
    <source>
        <dbReference type="Proteomes" id="UP000466442"/>
    </source>
</evidence>